<evidence type="ECO:0000313" key="2">
    <source>
        <dbReference type="Proteomes" id="UP000261284"/>
    </source>
</evidence>
<protein>
    <submittedName>
        <fullName evidence="1">DUF4249 domain-containing protein</fullName>
    </submittedName>
</protein>
<dbReference type="Proteomes" id="UP000261284">
    <property type="component" value="Unassembled WGS sequence"/>
</dbReference>
<accession>A0A3E1NHQ4</accession>
<gene>
    <name evidence="1" type="ORF">DXN05_15255</name>
</gene>
<organism evidence="1 2">
    <name type="scientific">Deminuibacter soli</name>
    <dbReference type="NCBI Taxonomy" id="2291815"/>
    <lineage>
        <taxon>Bacteria</taxon>
        <taxon>Pseudomonadati</taxon>
        <taxon>Bacteroidota</taxon>
        <taxon>Chitinophagia</taxon>
        <taxon>Chitinophagales</taxon>
        <taxon>Chitinophagaceae</taxon>
        <taxon>Deminuibacter</taxon>
    </lineage>
</organism>
<dbReference type="Pfam" id="PF14054">
    <property type="entry name" value="DUF4249"/>
    <property type="match status" value="1"/>
</dbReference>
<proteinExistence type="predicted"/>
<evidence type="ECO:0000313" key="1">
    <source>
        <dbReference type="EMBL" id="RFM27374.1"/>
    </source>
</evidence>
<comment type="caution">
    <text evidence="1">The sequence shown here is derived from an EMBL/GenBank/DDBJ whole genome shotgun (WGS) entry which is preliminary data.</text>
</comment>
<dbReference type="EMBL" id="QTJU01000005">
    <property type="protein sequence ID" value="RFM27374.1"/>
    <property type="molecule type" value="Genomic_DNA"/>
</dbReference>
<keyword evidence="2" id="KW-1185">Reference proteome</keyword>
<dbReference type="InterPro" id="IPR025345">
    <property type="entry name" value="DUF4249"/>
</dbReference>
<name>A0A3E1NHQ4_9BACT</name>
<sequence length="257" mass="27810">MAVCLLSGAAACTKVIHTDLRSVPAKYVVEGNVTNLAGPYTVRITQTKNFEEDNTFPGVSGATVTITDVQAAFTETLKEVSAGVYQTQQLQGKIGSTYQLQVNVGSNVFTASSTMPRQVPLDSIYVLDQALFGKIAKVIVPAYTDIPGQGDNYHFEQIINGNVDKTIYYGNDDFTDGETNTFSLRRNDPDSTLHVGDHVVIEMQNTDRPVYNYFYSMDQSATGEGNGIPANPVTNITGGALGYFSAYTSQSRAITVK</sequence>
<dbReference type="AlphaFoldDB" id="A0A3E1NHQ4"/>
<reference evidence="1 2" key="1">
    <citation type="submission" date="2018-08" db="EMBL/GenBank/DDBJ databases">
        <title>Chitinophagaceae sp. K23C18032701, a novel bacterium isolated from forest soil.</title>
        <authorList>
            <person name="Wang C."/>
        </authorList>
    </citation>
    <scope>NUCLEOTIDE SEQUENCE [LARGE SCALE GENOMIC DNA]</scope>
    <source>
        <strain evidence="1 2">K23C18032701</strain>
    </source>
</reference>